<accession>A0A365XX79</accession>
<dbReference type="OrthoDB" id="3395557at2"/>
<dbReference type="RefSeq" id="WP_113619053.1">
    <property type="nucleotide sequence ID" value="NZ_QFFJ01000002.1"/>
</dbReference>
<gene>
    <name evidence="1" type="ORF">DF182_27965</name>
</gene>
<organism evidence="1 2">
    <name type="scientific">Chitinophaga flava</name>
    <dbReference type="NCBI Taxonomy" id="2259036"/>
    <lineage>
        <taxon>Bacteria</taxon>
        <taxon>Pseudomonadati</taxon>
        <taxon>Bacteroidota</taxon>
        <taxon>Chitinophagia</taxon>
        <taxon>Chitinophagales</taxon>
        <taxon>Chitinophagaceae</taxon>
        <taxon>Chitinophaga</taxon>
    </lineage>
</organism>
<name>A0A365XX79_9BACT</name>
<dbReference type="EMBL" id="QFFJ01000002">
    <property type="protein sequence ID" value="RBL90304.1"/>
    <property type="molecule type" value="Genomic_DNA"/>
</dbReference>
<sequence length="265" mass="30975">MTLDEALITAARRYCKDNYTYWANRYAKERSGSDFPEYAYSDKDYDLFPRYNVLAAMLGEVEMLVGKSFPALLTCRETLAHIGHAAQSLFTVSDNPIEAAAIQNEREKFIHYVENITPGELTKITPLPYRRRLNEKERENVRQHLLDRWNYDGDYWDPLVEKSPGNILFLAKMHLTDADYQAIKDYICSHSTPYLLEITEEATDTEITCSEFHPDCYETAYCDYSYDWLLYGSYESTITFAGEQLLSFIRQLFAGREQLFNQWPE</sequence>
<protein>
    <submittedName>
        <fullName evidence="1">Uncharacterized protein</fullName>
    </submittedName>
</protein>
<proteinExistence type="predicted"/>
<comment type="caution">
    <text evidence="1">The sequence shown here is derived from an EMBL/GenBank/DDBJ whole genome shotgun (WGS) entry which is preliminary data.</text>
</comment>
<dbReference type="AlphaFoldDB" id="A0A365XX79"/>
<keyword evidence="2" id="KW-1185">Reference proteome</keyword>
<dbReference type="Proteomes" id="UP000253410">
    <property type="component" value="Unassembled WGS sequence"/>
</dbReference>
<evidence type="ECO:0000313" key="1">
    <source>
        <dbReference type="EMBL" id="RBL90304.1"/>
    </source>
</evidence>
<evidence type="ECO:0000313" key="2">
    <source>
        <dbReference type="Proteomes" id="UP000253410"/>
    </source>
</evidence>
<reference evidence="1 2" key="1">
    <citation type="submission" date="2018-05" db="EMBL/GenBank/DDBJ databases">
        <title>Chitinophaga sp. K3CV102501T nov., isolated from isolated from a monsoon evergreen broad-leaved forest soil.</title>
        <authorList>
            <person name="Lv Y."/>
        </authorList>
    </citation>
    <scope>NUCLEOTIDE SEQUENCE [LARGE SCALE GENOMIC DNA]</scope>
    <source>
        <strain evidence="1 2">GDMCC 1.1325</strain>
    </source>
</reference>